<evidence type="ECO:0000313" key="1">
    <source>
        <dbReference type="EMBL" id="KAJ8920404.1"/>
    </source>
</evidence>
<organism evidence="1 2">
    <name type="scientific">Exocentrus adspersus</name>
    <dbReference type="NCBI Taxonomy" id="1586481"/>
    <lineage>
        <taxon>Eukaryota</taxon>
        <taxon>Metazoa</taxon>
        <taxon>Ecdysozoa</taxon>
        <taxon>Arthropoda</taxon>
        <taxon>Hexapoda</taxon>
        <taxon>Insecta</taxon>
        <taxon>Pterygota</taxon>
        <taxon>Neoptera</taxon>
        <taxon>Endopterygota</taxon>
        <taxon>Coleoptera</taxon>
        <taxon>Polyphaga</taxon>
        <taxon>Cucujiformia</taxon>
        <taxon>Chrysomeloidea</taxon>
        <taxon>Cerambycidae</taxon>
        <taxon>Lamiinae</taxon>
        <taxon>Acanthocinini</taxon>
        <taxon>Exocentrus</taxon>
    </lineage>
</organism>
<keyword evidence="2" id="KW-1185">Reference proteome</keyword>
<gene>
    <name evidence="1" type="ORF">NQ315_005270</name>
</gene>
<dbReference type="PANTHER" id="PTHR12333:SF0">
    <property type="entry name" value="COMM DOMAIN-CONTAINING PROTEIN 10"/>
    <property type="match status" value="1"/>
</dbReference>
<name>A0AAV8W1R0_9CUCU</name>
<reference evidence="1 2" key="1">
    <citation type="journal article" date="2023" name="Insect Mol. Biol.">
        <title>Genome sequencing provides insights into the evolution of gene families encoding plant cell wall-degrading enzymes in longhorned beetles.</title>
        <authorList>
            <person name="Shin N.R."/>
            <person name="Okamura Y."/>
            <person name="Kirsch R."/>
            <person name="Pauchet Y."/>
        </authorList>
    </citation>
    <scope>NUCLEOTIDE SEQUENCE [LARGE SCALE GENOMIC DNA]</scope>
    <source>
        <strain evidence="1">EAD_L_NR</strain>
    </source>
</reference>
<dbReference type="PANTHER" id="PTHR12333">
    <property type="entry name" value="COMM DOMAIN CONTAINING PROTEIN 10"/>
    <property type="match status" value="1"/>
</dbReference>
<comment type="caution">
    <text evidence="1">The sequence shown here is derived from an EMBL/GenBank/DDBJ whole genome shotgun (WGS) entry which is preliminary data.</text>
</comment>
<dbReference type="InterPro" id="IPR037361">
    <property type="entry name" value="COMMD10"/>
</dbReference>
<sequence length="199" mass="23497">MKIRKNTSWLGLVRLVQYSYKFRKNYTYNMTLKWITVNTRLKSGMKLINALTTHKFKLLLTHIIVNSESDELFTDEELKRLRDSLKLTAEDLQLLIQSIAYIYKQASKVILKPTVLQKQLVEELELDSEKAEEFVKLWSSETKKDVGEFENSFKLDDINWELNIETANQIYNKQMVPKARVQFKLAEMTNNSKKRCSYS</sequence>
<dbReference type="Pfam" id="PF21672">
    <property type="entry name" value="COMM_HN"/>
    <property type="match status" value="1"/>
</dbReference>
<dbReference type="AlphaFoldDB" id="A0AAV8W1R0"/>
<accession>A0AAV8W1R0</accession>
<protein>
    <recommendedName>
        <fullName evidence="3">COMM domain-containing protein</fullName>
    </recommendedName>
</protein>
<proteinExistence type="predicted"/>
<dbReference type="Proteomes" id="UP001159042">
    <property type="component" value="Unassembled WGS sequence"/>
</dbReference>
<evidence type="ECO:0008006" key="3">
    <source>
        <dbReference type="Google" id="ProtNLM"/>
    </source>
</evidence>
<dbReference type="EMBL" id="JANEYG010000014">
    <property type="protein sequence ID" value="KAJ8920404.1"/>
    <property type="molecule type" value="Genomic_DNA"/>
</dbReference>
<evidence type="ECO:0000313" key="2">
    <source>
        <dbReference type="Proteomes" id="UP001159042"/>
    </source>
</evidence>